<dbReference type="Pfam" id="PF00258">
    <property type="entry name" value="Flavodoxin_1"/>
    <property type="match status" value="1"/>
</dbReference>
<sequence length="178" mass="18796">MKAVVIFESMFGNTESVARAVAEGLRRHGSVAVDVVNVDDAERAPGDDVQLVVAGGPTHAFGLSGQRTRESAKRQATGALVTRRTGLREWLDALPGARPSAWAAAFATKAAKPRWLPGSAAKGAAKRLRGKGYRLITGPKDFTVEGTEGPLSEGQLARAREWGAELGATWMSAVDSRS</sequence>
<gene>
    <name evidence="2" type="ORF">BA062_14280</name>
</gene>
<accession>A0A318M1Y3</accession>
<dbReference type="GO" id="GO:0010181">
    <property type="term" value="F:FMN binding"/>
    <property type="evidence" value="ECO:0007669"/>
    <property type="project" value="InterPro"/>
</dbReference>
<dbReference type="GO" id="GO:0009055">
    <property type="term" value="F:electron transfer activity"/>
    <property type="evidence" value="ECO:0007669"/>
    <property type="project" value="InterPro"/>
</dbReference>
<evidence type="ECO:0000259" key="1">
    <source>
        <dbReference type="PROSITE" id="PS50902"/>
    </source>
</evidence>
<dbReference type="Proteomes" id="UP000247892">
    <property type="component" value="Unassembled WGS sequence"/>
</dbReference>
<dbReference type="PROSITE" id="PS50902">
    <property type="entry name" value="FLAVODOXIN_LIKE"/>
    <property type="match status" value="1"/>
</dbReference>
<protein>
    <recommendedName>
        <fullName evidence="1">Flavodoxin-like domain-containing protein</fullName>
    </recommendedName>
</protein>
<keyword evidence="3" id="KW-1185">Reference proteome</keyword>
<dbReference type="PROSITE" id="PS00201">
    <property type="entry name" value="FLAVODOXIN"/>
    <property type="match status" value="1"/>
</dbReference>
<dbReference type="InterPro" id="IPR001226">
    <property type="entry name" value="Flavodoxin_CS"/>
</dbReference>
<reference evidence="2 3" key="1">
    <citation type="submission" date="2016-07" db="EMBL/GenBank/DDBJ databases">
        <title>Draft genome sequence of Prauserella sp. YIM 121212, isolated from alkaline soil.</title>
        <authorList>
            <person name="Ruckert C."/>
            <person name="Albersmeier A."/>
            <person name="Jiang C.-L."/>
            <person name="Jiang Y."/>
            <person name="Kalinowski J."/>
            <person name="Schneider O."/>
            <person name="Winkler A."/>
            <person name="Zotchev S.B."/>
        </authorList>
    </citation>
    <scope>NUCLEOTIDE SEQUENCE [LARGE SCALE GENOMIC DNA]</scope>
    <source>
        <strain evidence="2 3">YIM 121212</strain>
    </source>
</reference>
<dbReference type="InterPro" id="IPR008254">
    <property type="entry name" value="Flavodoxin/NO_synth"/>
</dbReference>
<dbReference type="SUPFAM" id="SSF52218">
    <property type="entry name" value="Flavoproteins"/>
    <property type="match status" value="1"/>
</dbReference>
<dbReference type="RefSeq" id="WP_110336559.1">
    <property type="nucleotide sequence ID" value="NZ_MASU01000005.1"/>
</dbReference>
<dbReference type="AlphaFoldDB" id="A0A318M1Y3"/>
<feature type="domain" description="Flavodoxin-like" evidence="1">
    <location>
        <begin position="3"/>
        <end position="167"/>
    </location>
</feature>
<proteinExistence type="predicted"/>
<dbReference type="InterPro" id="IPR029039">
    <property type="entry name" value="Flavoprotein-like_sf"/>
</dbReference>
<dbReference type="Gene3D" id="3.40.50.360">
    <property type="match status" value="1"/>
</dbReference>
<evidence type="ECO:0000313" key="3">
    <source>
        <dbReference type="Proteomes" id="UP000247892"/>
    </source>
</evidence>
<organism evidence="2 3">
    <name type="scientific">Prauserella flavalba</name>
    <dbReference type="NCBI Taxonomy" id="1477506"/>
    <lineage>
        <taxon>Bacteria</taxon>
        <taxon>Bacillati</taxon>
        <taxon>Actinomycetota</taxon>
        <taxon>Actinomycetes</taxon>
        <taxon>Pseudonocardiales</taxon>
        <taxon>Pseudonocardiaceae</taxon>
        <taxon>Prauserella</taxon>
    </lineage>
</organism>
<dbReference type="EMBL" id="MASU01000005">
    <property type="protein sequence ID" value="PXY36545.1"/>
    <property type="molecule type" value="Genomic_DNA"/>
</dbReference>
<comment type="caution">
    <text evidence="2">The sequence shown here is derived from an EMBL/GenBank/DDBJ whole genome shotgun (WGS) entry which is preliminary data.</text>
</comment>
<name>A0A318M1Y3_9PSEU</name>
<dbReference type="OrthoDB" id="3253043at2"/>
<evidence type="ECO:0000313" key="2">
    <source>
        <dbReference type="EMBL" id="PXY36545.1"/>
    </source>
</evidence>